<dbReference type="Gene3D" id="3.40.50.2300">
    <property type="match status" value="1"/>
</dbReference>
<evidence type="ECO:0000313" key="11">
    <source>
        <dbReference type="EMBL" id="MCW3785421.1"/>
    </source>
</evidence>
<dbReference type="SMART" id="SM00388">
    <property type="entry name" value="HisKA"/>
    <property type="match status" value="1"/>
</dbReference>
<dbReference type="FunFam" id="3.30.565.10:FF:000006">
    <property type="entry name" value="Sensor histidine kinase WalK"/>
    <property type="match status" value="1"/>
</dbReference>
<dbReference type="InterPro" id="IPR001789">
    <property type="entry name" value="Sig_transdc_resp-reg_receiver"/>
</dbReference>
<dbReference type="InterPro" id="IPR003661">
    <property type="entry name" value="HisK_dim/P_dom"/>
</dbReference>
<evidence type="ECO:0000259" key="9">
    <source>
        <dbReference type="PROSITE" id="PS50109"/>
    </source>
</evidence>
<keyword evidence="8" id="KW-1133">Transmembrane helix</keyword>
<dbReference type="InterPro" id="IPR004358">
    <property type="entry name" value="Sig_transdc_His_kin-like_C"/>
</dbReference>
<dbReference type="InterPro" id="IPR011123">
    <property type="entry name" value="Y_Y_Y"/>
</dbReference>
<comment type="caution">
    <text evidence="11">The sequence shown here is derived from an EMBL/GenBank/DDBJ whole genome shotgun (WGS) entry which is preliminary data.</text>
</comment>
<accession>A0AAE3M1W0</accession>
<keyword evidence="11" id="KW-0547">Nucleotide-binding</keyword>
<sequence>MSEFYIRIKLLTSVLLFVFCAINGLKSQERRINFEHITTEDGLNQNSVLDIYQDKDGFLWFGSYEGINRFDGFNISGYTHNYINNPNIADMHVRSICEDTSGIFFVGTMLGLNRFFLDTKENVNYNHNPNDPESLANDKVFKVFKDSDGDVWLCTMGGGLDRLERIDKEYASEQDVQYRFIHHQPSENKNSISSLFVSNMCEGKNGILWIGTQGGLNKLHKATGEFEVFKHDPNNANSLSANDVSAVMEDENGIVWIGTWGGGLNIFDPAHNLFYRYHHGDDNENGISYDVITKIFKDKQGNIWIGTWGGGLNQVVYSDLEDDTLQLEHLKFIQYKNNSSDPRSISGNSIYSIFEDQTGYMWVGTDWRGLNRFKPGGRQFKHIYAEKRDVNNIVSNIIHSLAIDENNKVWIGTDNGLNVYDRENNIFKLYQHKEGDKTSLSESIVRSVLRDHKNNIWIGTEDGLNKYDKKLDRFIHVDYIFDGLEKKMIRTMYESGERELWIGTNGNGVIRFNPETKKYTRYQKTLADTLSGLQGNTIEAFIEDRFNNLWIASEGGLCRYEKYKDKLTSFMFDANDSTSLSNNLVYSLYRDSDGNVWVGTRNGLNKMVYDDRGQVRFIRYNTEEGLSSETIMGIVEAKNKALWISTSYGLNHFDTKNNRFSRYYKADGLQDNQFTSAIIYDGRSNEILAGGINGLSIFNPESISEDEVLPNSKIVDLKLFHQSVKIGQEINGKVILHKDICYQEEIEFNENDDRIISFEYTALNSVSREGNLFAYILDGYEKDWNYVQDQRVATYRNLPPGNYTFKVKTASKGGEWEQEPAVLKVYIKPSWWNTIFFKISIVLLLIYLVYSAYLFRISFMKKRQLHLEEMVAQRTEELSNVNVLLEEKQEEITIQNEELVRHRNDLELMVQERTSELVKAKRKAEESDKLKSAFLANMSHEIRTPMNAIIGFSSILVDVADDKEEREYLAKMIKNSSDSLLTLINDIIDISRIEANQLVLYKENFCVNDVLKEIIAYFKIKNSKDIDIELVTSGEGVYLHSDLVRFRQIMINLIGNAIKFTDKGYVRFGFNESDKSLDFYVEDTGIGINAKDQEKIFNHFYKLEDKVRLYEGTGIGLSISQHLVYLMGGRLKLKSEPKKGSLFYFSLPKAANADSKVKKQDSHKNEMVLLEDLIIVVAEDESNNYYLLERLLKKTKAELYWAHNGQEAVDYVSNLYMKKKCLVLMDIKMPVMNGKKAAKKIKEINESIPIIAVTAFAQVGDKNKLLEKSFDGYLSKPINTEELFEMLQMHYSKL</sequence>
<dbReference type="Proteomes" id="UP001209229">
    <property type="component" value="Unassembled WGS sequence"/>
</dbReference>
<dbReference type="SMART" id="SM00387">
    <property type="entry name" value="HATPase_c"/>
    <property type="match status" value="1"/>
</dbReference>
<dbReference type="Gene3D" id="2.130.10.10">
    <property type="entry name" value="YVTN repeat-like/Quinoprotein amine dehydrogenase"/>
    <property type="match status" value="4"/>
</dbReference>
<dbReference type="Pfam" id="PF07494">
    <property type="entry name" value="Reg_prop"/>
    <property type="match status" value="8"/>
</dbReference>
<dbReference type="InterPro" id="IPR011110">
    <property type="entry name" value="Reg_prop"/>
</dbReference>
<dbReference type="Gene3D" id="2.60.40.10">
    <property type="entry name" value="Immunoglobulins"/>
    <property type="match status" value="1"/>
</dbReference>
<proteinExistence type="predicted"/>
<dbReference type="PRINTS" id="PR00344">
    <property type="entry name" value="BCTRLSENSOR"/>
</dbReference>
<evidence type="ECO:0000313" key="12">
    <source>
        <dbReference type="Proteomes" id="UP001209229"/>
    </source>
</evidence>
<dbReference type="CDD" id="cd00082">
    <property type="entry name" value="HisKA"/>
    <property type="match status" value="1"/>
</dbReference>
<keyword evidence="3 6" id="KW-0597">Phosphoprotein</keyword>
<gene>
    <name evidence="11" type="ORF">OM075_03025</name>
</gene>
<dbReference type="SUPFAM" id="SSF47384">
    <property type="entry name" value="Homodimeric domain of signal transducing histidine kinase"/>
    <property type="match status" value="1"/>
</dbReference>
<feature type="domain" description="Histidine kinase" evidence="9">
    <location>
        <begin position="937"/>
        <end position="1151"/>
    </location>
</feature>
<evidence type="ECO:0000259" key="10">
    <source>
        <dbReference type="PROSITE" id="PS50110"/>
    </source>
</evidence>
<dbReference type="PROSITE" id="PS50110">
    <property type="entry name" value="RESPONSE_REGULATORY"/>
    <property type="match status" value="1"/>
</dbReference>
<dbReference type="RefSeq" id="WP_301188993.1">
    <property type="nucleotide sequence ID" value="NZ_JAPDPJ010000003.1"/>
</dbReference>
<name>A0AAE3M1W0_9BACT</name>
<dbReference type="CDD" id="cd17546">
    <property type="entry name" value="REC_hyHK_CKI1_RcsC-like"/>
    <property type="match status" value="1"/>
</dbReference>
<dbReference type="InterPro" id="IPR015943">
    <property type="entry name" value="WD40/YVTN_repeat-like_dom_sf"/>
</dbReference>
<dbReference type="Pfam" id="PF02518">
    <property type="entry name" value="HATPase_c"/>
    <property type="match status" value="1"/>
</dbReference>
<dbReference type="InterPro" id="IPR005467">
    <property type="entry name" value="His_kinase_dom"/>
</dbReference>
<dbReference type="SUPFAM" id="SSF63829">
    <property type="entry name" value="Calcium-dependent phosphotriesterase"/>
    <property type="match status" value="3"/>
</dbReference>
<dbReference type="InterPro" id="IPR011006">
    <property type="entry name" value="CheY-like_superfamily"/>
</dbReference>
<dbReference type="InterPro" id="IPR036890">
    <property type="entry name" value="HATPase_C_sf"/>
</dbReference>
<evidence type="ECO:0000256" key="7">
    <source>
        <dbReference type="SAM" id="Coils"/>
    </source>
</evidence>
<evidence type="ECO:0000256" key="6">
    <source>
        <dbReference type="PROSITE-ProRule" id="PRU00169"/>
    </source>
</evidence>
<dbReference type="GO" id="GO:0005524">
    <property type="term" value="F:ATP binding"/>
    <property type="evidence" value="ECO:0007669"/>
    <property type="project" value="UniProtKB-KW"/>
</dbReference>
<comment type="catalytic activity">
    <reaction evidence="1">
        <text>ATP + protein L-histidine = ADP + protein N-phospho-L-histidine.</text>
        <dbReference type="EC" id="2.7.13.3"/>
    </reaction>
</comment>
<dbReference type="PANTHER" id="PTHR43547:SF2">
    <property type="entry name" value="HYBRID SIGNAL TRANSDUCTION HISTIDINE KINASE C"/>
    <property type="match status" value="1"/>
</dbReference>
<keyword evidence="12" id="KW-1185">Reference proteome</keyword>
<dbReference type="EMBL" id="JAPDPJ010000003">
    <property type="protein sequence ID" value="MCW3785421.1"/>
    <property type="molecule type" value="Genomic_DNA"/>
</dbReference>
<dbReference type="Gene3D" id="3.30.565.10">
    <property type="entry name" value="Histidine kinase-like ATPase, C-terminal domain"/>
    <property type="match status" value="1"/>
</dbReference>
<feature type="modified residue" description="4-aspartylphosphate" evidence="6">
    <location>
        <position position="1226"/>
    </location>
</feature>
<evidence type="ECO:0000256" key="2">
    <source>
        <dbReference type="ARBA" id="ARBA00012438"/>
    </source>
</evidence>
<keyword evidence="11" id="KW-0067">ATP-binding</keyword>
<keyword evidence="8" id="KW-0472">Membrane</keyword>
<dbReference type="CDD" id="cd16922">
    <property type="entry name" value="HATPase_EvgS-ArcB-TorS-like"/>
    <property type="match status" value="1"/>
</dbReference>
<evidence type="ECO:0000256" key="3">
    <source>
        <dbReference type="ARBA" id="ARBA00022553"/>
    </source>
</evidence>
<feature type="domain" description="Response regulatory" evidence="10">
    <location>
        <begin position="1174"/>
        <end position="1291"/>
    </location>
</feature>
<dbReference type="InterPro" id="IPR013783">
    <property type="entry name" value="Ig-like_fold"/>
</dbReference>
<feature type="transmembrane region" description="Helical" evidence="8">
    <location>
        <begin position="831"/>
        <end position="855"/>
    </location>
</feature>
<keyword evidence="8" id="KW-0812">Transmembrane</keyword>
<dbReference type="Gene3D" id="1.10.287.130">
    <property type="match status" value="1"/>
</dbReference>
<dbReference type="SUPFAM" id="SSF55874">
    <property type="entry name" value="ATPase domain of HSP90 chaperone/DNA topoisomerase II/histidine kinase"/>
    <property type="match status" value="1"/>
</dbReference>
<dbReference type="GO" id="GO:0000155">
    <property type="term" value="F:phosphorelay sensor kinase activity"/>
    <property type="evidence" value="ECO:0007669"/>
    <property type="project" value="InterPro"/>
</dbReference>
<evidence type="ECO:0000256" key="5">
    <source>
        <dbReference type="ARBA" id="ARBA00022777"/>
    </source>
</evidence>
<evidence type="ECO:0000256" key="4">
    <source>
        <dbReference type="ARBA" id="ARBA00022679"/>
    </source>
</evidence>
<dbReference type="Pfam" id="PF00512">
    <property type="entry name" value="HisKA"/>
    <property type="match status" value="1"/>
</dbReference>
<reference evidence="11" key="1">
    <citation type="submission" date="2022-10" db="EMBL/GenBank/DDBJ databases">
        <authorList>
            <person name="Yu W.X."/>
        </authorList>
    </citation>
    <scope>NUCLEOTIDE SEQUENCE</scope>
    <source>
        <strain evidence="11">AAT</strain>
    </source>
</reference>
<protein>
    <recommendedName>
        <fullName evidence="2">histidine kinase</fullName>
        <ecNumber evidence="2">2.7.13.3</ecNumber>
    </recommendedName>
</protein>
<dbReference type="Pfam" id="PF00072">
    <property type="entry name" value="Response_reg"/>
    <property type="match status" value="1"/>
</dbReference>
<evidence type="ECO:0000256" key="8">
    <source>
        <dbReference type="SAM" id="Phobius"/>
    </source>
</evidence>
<dbReference type="SUPFAM" id="SSF52172">
    <property type="entry name" value="CheY-like"/>
    <property type="match status" value="1"/>
</dbReference>
<dbReference type="SMART" id="SM00448">
    <property type="entry name" value="REC"/>
    <property type="match status" value="1"/>
</dbReference>
<dbReference type="PANTHER" id="PTHR43547">
    <property type="entry name" value="TWO-COMPONENT HISTIDINE KINASE"/>
    <property type="match status" value="1"/>
</dbReference>
<dbReference type="InterPro" id="IPR036097">
    <property type="entry name" value="HisK_dim/P_sf"/>
</dbReference>
<dbReference type="PROSITE" id="PS50109">
    <property type="entry name" value="HIS_KIN"/>
    <property type="match status" value="1"/>
</dbReference>
<evidence type="ECO:0000256" key="1">
    <source>
        <dbReference type="ARBA" id="ARBA00000085"/>
    </source>
</evidence>
<keyword evidence="4" id="KW-0808">Transferase</keyword>
<feature type="coiled-coil region" evidence="7">
    <location>
        <begin position="871"/>
        <end position="905"/>
    </location>
</feature>
<keyword evidence="7" id="KW-0175">Coiled coil</keyword>
<organism evidence="11 12">
    <name type="scientific">Plebeiibacterium sediminum</name>
    <dbReference type="NCBI Taxonomy" id="2992112"/>
    <lineage>
        <taxon>Bacteria</taxon>
        <taxon>Pseudomonadati</taxon>
        <taxon>Bacteroidota</taxon>
        <taxon>Bacteroidia</taxon>
        <taxon>Marinilabiliales</taxon>
        <taxon>Marinilabiliaceae</taxon>
        <taxon>Plebeiibacterium</taxon>
    </lineage>
</organism>
<dbReference type="EC" id="2.7.13.3" evidence="2"/>
<keyword evidence="5" id="KW-0418">Kinase</keyword>
<dbReference type="Pfam" id="PF07495">
    <property type="entry name" value="Y_Y_Y"/>
    <property type="match status" value="1"/>
</dbReference>
<dbReference type="InterPro" id="IPR003594">
    <property type="entry name" value="HATPase_dom"/>
</dbReference>